<organism evidence="5 6">
    <name type="scientific">Brevibacillus fluminis</name>
    <dbReference type="NCBI Taxonomy" id="511487"/>
    <lineage>
        <taxon>Bacteria</taxon>
        <taxon>Bacillati</taxon>
        <taxon>Bacillota</taxon>
        <taxon>Bacilli</taxon>
        <taxon>Bacillales</taxon>
        <taxon>Paenibacillaceae</taxon>
        <taxon>Brevibacillus</taxon>
    </lineage>
</organism>
<comment type="similarity">
    <text evidence="3">Belongs to the acetyltransferase family. RimJ subfamily.</text>
</comment>
<evidence type="ECO:0000259" key="4">
    <source>
        <dbReference type="PROSITE" id="PS51186"/>
    </source>
</evidence>
<sequence>MKLHGNKITLKLLELSDAEAMLRLHLRNRSFFQSYIPKRDESFYTLDGQEARIQADLARKEQDQGYSFGIYLVDTGELIGNVTLSEVLRGPLQSCFIGYYLDQAHNGKGYVTEAVRVVVDYAFHELALHRIEAGVMPHNVRSMRVLEKAGFHKEGIARKNVKINDKWEDHQVLAIVNEND</sequence>
<dbReference type="PROSITE" id="PS51186">
    <property type="entry name" value="GNAT"/>
    <property type="match status" value="1"/>
</dbReference>
<dbReference type="EMBL" id="RHHQ01000006">
    <property type="protein sequence ID" value="RNB91270.1"/>
    <property type="molecule type" value="Genomic_DNA"/>
</dbReference>
<dbReference type="Gene3D" id="3.40.630.30">
    <property type="match status" value="1"/>
</dbReference>
<proteinExistence type="inferred from homology"/>
<dbReference type="SUPFAM" id="SSF55729">
    <property type="entry name" value="Acyl-CoA N-acyltransferases (Nat)"/>
    <property type="match status" value="1"/>
</dbReference>
<dbReference type="GO" id="GO:0005737">
    <property type="term" value="C:cytoplasm"/>
    <property type="evidence" value="ECO:0007669"/>
    <property type="project" value="TreeGrafter"/>
</dbReference>
<comment type="caution">
    <text evidence="5">The sequence shown here is derived from an EMBL/GenBank/DDBJ whole genome shotgun (WGS) entry which is preliminary data.</text>
</comment>
<evidence type="ECO:0000256" key="1">
    <source>
        <dbReference type="ARBA" id="ARBA00022679"/>
    </source>
</evidence>
<accession>A0A3M8DSW1</accession>
<reference evidence="5 6" key="1">
    <citation type="submission" date="2018-10" db="EMBL/GenBank/DDBJ databases">
        <title>Phylogenomics of Brevibacillus.</title>
        <authorList>
            <person name="Dunlap C."/>
        </authorList>
    </citation>
    <scope>NUCLEOTIDE SEQUENCE [LARGE SCALE GENOMIC DNA]</scope>
    <source>
        <strain evidence="5 6">JCM 15716</strain>
    </source>
</reference>
<evidence type="ECO:0000313" key="5">
    <source>
        <dbReference type="EMBL" id="RNB91270.1"/>
    </source>
</evidence>
<dbReference type="InterPro" id="IPR000182">
    <property type="entry name" value="GNAT_dom"/>
</dbReference>
<dbReference type="InterPro" id="IPR016181">
    <property type="entry name" value="Acyl_CoA_acyltransferase"/>
</dbReference>
<dbReference type="InterPro" id="IPR051531">
    <property type="entry name" value="N-acetyltransferase"/>
</dbReference>
<dbReference type="PANTHER" id="PTHR43792">
    <property type="entry name" value="GNAT FAMILY, PUTATIVE (AFU_ORTHOLOGUE AFUA_3G00765)-RELATED-RELATED"/>
    <property type="match status" value="1"/>
</dbReference>
<keyword evidence="6" id="KW-1185">Reference proteome</keyword>
<dbReference type="AlphaFoldDB" id="A0A3M8DSW1"/>
<dbReference type="FunFam" id="3.40.630.30:FF:000005">
    <property type="entry name" value="Ribosomal protein alanine acetyltransferase"/>
    <property type="match status" value="1"/>
</dbReference>
<keyword evidence="2" id="KW-0012">Acyltransferase</keyword>
<keyword evidence="1 5" id="KW-0808">Transferase</keyword>
<dbReference type="PANTHER" id="PTHR43792:SF8">
    <property type="entry name" value="[RIBOSOMAL PROTEIN US5]-ALANINE N-ACETYLTRANSFERASE"/>
    <property type="match status" value="1"/>
</dbReference>
<dbReference type="Pfam" id="PF13302">
    <property type="entry name" value="Acetyltransf_3"/>
    <property type="match status" value="1"/>
</dbReference>
<dbReference type="RefSeq" id="WP_122917123.1">
    <property type="nucleotide sequence ID" value="NZ_RHHQ01000006.1"/>
</dbReference>
<evidence type="ECO:0000256" key="2">
    <source>
        <dbReference type="ARBA" id="ARBA00023315"/>
    </source>
</evidence>
<dbReference type="GO" id="GO:0008999">
    <property type="term" value="F:protein-N-terminal-alanine acetyltransferase activity"/>
    <property type="evidence" value="ECO:0007669"/>
    <property type="project" value="TreeGrafter"/>
</dbReference>
<dbReference type="Proteomes" id="UP000271031">
    <property type="component" value="Unassembled WGS sequence"/>
</dbReference>
<gene>
    <name evidence="5" type="ORF">EDM56_06730</name>
</gene>
<evidence type="ECO:0000313" key="6">
    <source>
        <dbReference type="Proteomes" id="UP000271031"/>
    </source>
</evidence>
<feature type="domain" description="N-acetyltransferase" evidence="4">
    <location>
        <begin position="8"/>
        <end position="173"/>
    </location>
</feature>
<protein>
    <submittedName>
        <fullName evidence="5">N-acetyltransferase</fullName>
    </submittedName>
</protein>
<evidence type="ECO:0000256" key="3">
    <source>
        <dbReference type="ARBA" id="ARBA00038502"/>
    </source>
</evidence>
<name>A0A3M8DSW1_9BACL</name>
<dbReference type="OrthoDB" id="9795206at2"/>